<gene>
    <name evidence="2" type="ORF">GCM10008917_24410</name>
</gene>
<keyword evidence="1" id="KW-0472">Membrane</keyword>
<feature type="transmembrane region" description="Helical" evidence="1">
    <location>
        <begin position="12"/>
        <end position="29"/>
    </location>
</feature>
<evidence type="ECO:0000313" key="2">
    <source>
        <dbReference type="EMBL" id="GAA0865748.1"/>
    </source>
</evidence>
<keyword evidence="1" id="KW-1133">Transmembrane helix</keyword>
<dbReference type="EMBL" id="BAAACP010000018">
    <property type="protein sequence ID" value="GAA0865748.1"/>
    <property type="molecule type" value="Genomic_DNA"/>
</dbReference>
<reference evidence="3" key="1">
    <citation type="journal article" date="2019" name="Int. J. Syst. Evol. Microbiol.">
        <title>The Global Catalogue of Microorganisms (GCM) 10K type strain sequencing project: providing services to taxonomists for standard genome sequencing and annotation.</title>
        <authorList>
            <consortium name="The Broad Institute Genomics Platform"/>
            <consortium name="The Broad Institute Genome Sequencing Center for Infectious Disease"/>
            <person name="Wu L."/>
            <person name="Ma J."/>
        </authorList>
    </citation>
    <scope>NUCLEOTIDE SEQUENCE [LARGE SCALE GENOMIC DNA]</scope>
    <source>
        <strain evidence="3">JCM 6486</strain>
    </source>
</reference>
<dbReference type="RefSeq" id="WP_346046416.1">
    <property type="nucleotide sequence ID" value="NZ_BAAACP010000018.1"/>
</dbReference>
<evidence type="ECO:0000256" key="1">
    <source>
        <dbReference type="SAM" id="Phobius"/>
    </source>
</evidence>
<feature type="transmembrane region" description="Helical" evidence="1">
    <location>
        <begin position="41"/>
        <end position="61"/>
    </location>
</feature>
<feature type="transmembrane region" description="Helical" evidence="1">
    <location>
        <begin position="101"/>
        <end position="123"/>
    </location>
</feature>
<organism evidence="2 3">
    <name type="scientific">Paraclostridium tenue</name>
    <dbReference type="NCBI Taxonomy" id="1737"/>
    <lineage>
        <taxon>Bacteria</taxon>
        <taxon>Bacillati</taxon>
        <taxon>Bacillota</taxon>
        <taxon>Clostridia</taxon>
        <taxon>Peptostreptococcales</taxon>
        <taxon>Peptostreptococcaceae</taxon>
        <taxon>Paraclostridium</taxon>
    </lineage>
</organism>
<name>A0ABP3XKX6_9FIRM</name>
<evidence type="ECO:0008006" key="4">
    <source>
        <dbReference type="Google" id="ProtNLM"/>
    </source>
</evidence>
<accession>A0ABP3XKX6</accession>
<protein>
    <recommendedName>
        <fullName evidence="4">DUF1616 domain-containing protein</fullName>
    </recommendedName>
</protein>
<feature type="transmembrane region" description="Helical" evidence="1">
    <location>
        <begin position="73"/>
        <end position="94"/>
    </location>
</feature>
<keyword evidence="3" id="KW-1185">Reference proteome</keyword>
<comment type="caution">
    <text evidence="2">The sequence shown here is derived from an EMBL/GenBank/DDBJ whole genome shotgun (WGS) entry which is preliminary data.</text>
</comment>
<sequence length="126" mass="14332">MTNKLVKLTRISFGIIAILTLLLILICISDNKELIQKFCPVYGIILILFLISLPILVFIKLKSLPMEDSQNRITGFIKFFIGSFILLSLLSIIFKHHSHDMFNSIVISLSSSFGLNFLDLLIFKNN</sequence>
<evidence type="ECO:0000313" key="3">
    <source>
        <dbReference type="Proteomes" id="UP001400965"/>
    </source>
</evidence>
<dbReference type="Proteomes" id="UP001400965">
    <property type="component" value="Unassembled WGS sequence"/>
</dbReference>
<proteinExistence type="predicted"/>
<keyword evidence="1" id="KW-0812">Transmembrane</keyword>